<keyword evidence="2" id="KW-1185">Reference proteome</keyword>
<comment type="caution">
    <text evidence="1">The sequence shown here is derived from an EMBL/GenBank/DDBJ whole genome shotgun (WGS) entry which is preliminary data.</text>
</comment>
<evidence type="ECO:0000313" key="2">
    <source>
        <dbReference type="Proteomes" id="UP001281147"/>
    </source>
</evidence>
<evidence type="ECO:0000313" key="1">
    <source>
        <dbReference type="EMBL" id="KAK3699527.1"/>
    </source>
</evidence>
<proteinExistence type="predicted"/>
<name>A0ACC3MPG1_9PEZI</name>
<sequence length="251" mass="28277">MDQQDTVDEVTRAMSLNTMPDNHANAAKQPQDQDSGNANEAFDADSMPVLALLGGENVAQLDVDGLMDQVFESIQARRRHDPGMATLGRTACNFRIDYDPESTKIDGIQDRIFALATSGGCTREFLGSVELLLRPFVSWNKTAFPVIAHERLPHKLKRNEAAHRQTWAHYPVEDRESLEPFVYSRRGTIISGMTEMWTLVGTGGHLAEDIEAIFEFWRRPEEYKDSLEQALYVFMINNSRAVLGRAAGERF</sequence>
<dbReference type="Proteomes" id="UP001281147">
    <property type="component" value="Unassembled WGS sequence"/>
</dbReference>
<protein>
    <submittedName>
        <fullName evidence="1">Uncharacterized protein</fullName>
    </submittedName>
</protein>
<organism evidence="1 2">
    <name type="scientific">Vermiconidia calcicola</name>
    <dbReference type="NCBI Taxonomy" id="1690605"/>
    <lineage>
        <taxon>Eukaryota</taxon>
        <taxon>Fungi</taxon>
        <taxon>Dikarya</taxon>
        <taxon>Ascomycota</taxon>
        <taxon>Pezizomycotina</taxon>
        <taxon>Dothideomycetes</taxon>
        <taxon>Dothideomycetidae</taxon>
        <taxon>Mycosphaerellales</taxon>
        <taxon>Extremaceae</taxon>
        <taxon>Vermiconidia</taxon>
    </lineage>
</organism>
<reference evidence="1" key="1">
    <citation type="submission" date="2023-07" db="EMBL/GenBank/DDBJ databases">
        <title>Black Yeasts Isolated from many extreme environments.</title>
        <authorList>
            <person name="Coleine C."/>
            <person name="Stajich J.E."/>
            <person name="Selbmann L."/>
        </authorList>
    </citation>
    <scope>NUCLEOTIDE SEQUENCE</scope>
    <source>
        <strain evidence="1">CCFEE 5714</strain>
    </source>
</reference>
<accession>A0ACC3MPG1</accession>
<dbReference type="EMBL" id="JAUTXU010000196">
    <property type="protein sequence ID" value="KAK3699527.1"/>
    <property type="molecule type" value="Genomic_DNA"/>
</dbReference>
<gene>
    <name evidence="1" type="ORF">LTR37_016396</name>
</gene>